<dbReference type="EnsemblPlants" id="MELO3C006932.2.1">
    <property type="protein sequence ID" value="MELO3C006932.2.1"/>
    <property type="gene ID" value="MELO3C006932.2"/>
</dbReference>
<feature type="compositionally biased region" description="Polar residues" evidence="1">
    <location>
        <begin position="54"/>
        <end position="74"/>
    </location>
</feature>
<feature type="region of interest" description="Disordered" evidence="1">
    <location>
        <begin position="54"/>
        <end position="84"/>
    </location>
</feature>
<protein>
    <submittedName>
        <fullName evidence="2">Uncharacterized protein</fullName>
    </submittedName>
</protein>
<accession>A0A9I9CQJ6</accession>
<dbReference type="AlphaFoldDB" id="A0A9I9CQJ6"/>
<name>A0A9I9CQJ6_CUCME</name>
<evidence type="ECO:0000256" key="1">
    <source>
        <dbReference type="SAM" id="MobiDB-lite"/>
    </source>
</evidence>
<evidence type="ECO:0000313" key="2">
    <source>
        <dbReference type="EnsemblPlants" id="MELO3C006932.2.1"/>
    </source>
</evidence>
<feature type="region of interest" description="Disordered" evidence="1">
    <location>
        <begin position="103"/>
        <end position="124"/>
    </location>
</feature>
<proteinExistence type="predicted"/>
<reference evidence="2" key="1">
    <citation type="submission" date="2023-03" db="UniProtKB">
        <authorList>
            <consortium name="EnsemblPlants"/>
        </authorList>
    </citation>
    <scope>IDENTIFICATION</scope>
</reference>
<organism evidence="2">
    <name type="scientific">Cucumis melo</name>
    <name type="common">Muskmelon</name>
    <dbReference type="NCBI Taxonomy" id="3656"/>
    <lineage>
        <taxon>Eukaryota</taxon>
        <taxon>Viridiplantae</taxon>
        <taxon>Streptophyta</taxon>
        <taxon>Embryophyta</taxon>
        <taxon>Tracheophyta</taxon>
        <taxon>Spermatophyta</taxon>
        <taxon>Magnoliopsida</taxon>
        <taxon>eudicotyledons</taxon>
        <taxon>Gunneridae</taxon>
        <taxon>Pentapetalae</taxon>
        <taxon>rosids</taxon>
        <taxon>fabids</taxon>
        <taxon>Cucurbitales</taxon>
        <taxon>Cucurbitaceae</taxon>
        <taxon>Benincaseae</taxon>
        <taxon>Cucumis</taxon>
    </lineage>
</organism>
<sequence length="124" mass="13674">MTFIVVDVKPKVQALSKQAHSDVALRSNPSTKHKVIASPLVSPRTSTPRLCQQQGTSIIRPSPSEYINSTSRSHSPPDDRTWHSNDVNTSSICAHDRCNVLERSTSRHRGTSAPRPCRQIAPPI</sequence>
<dbReference type="Gramene" id="MELO3C006932.2.1">
    <property type="protein sequence ID" value="MELO3C006932.2.1"/>
    <property type="gene ID" value="MELO3C006932.2"/>
</dbReference>